<keyword evidence="1" id="KW-0805">Transcription regulation</keyword>
<dbReference type="PANTHER" id="PTHR30055:SF234">
    <property type="entry name" value="HTH-TYPE TRANSCRIPTIONAL REGULATOR BETI"/>
    <property type="match status" value="1"/>
</dbReference>
<evidence type="ECO:0000256" key="4">
    <source>
        <dbReference type="PROSITE-ProRule" id="PRU00335"/>
    </source>
</evidence>
<comment type="caution">
    <text evidence="6">The sequence shown here is derived from an EMBL/GenBank/DDBJ whole genome shotgun (WGS) entry which is preliminary data.</text>
</comment>
<feature type="DNA-binding region" description="H-T-H motif" evidence="4">
    <location>
        <begin position="33"/>
        <end position="52"/>
    </location>
</feature>
<proteinExistence type="predicted"/>
<dbReference type="Pfam" id="PF00440">
    <property type="entry name" value="TetR_N"/>
    <property type="match status" value="1"/>
</dbReference>
<protein>
    <submittedName>
        <fullName evidence="6">TetR/AcrR family transcriptional regulator</fullName>
    </submittedName>
</protein>
<evidence type="ECO:0000256" key="1">
    <source>
        <dbReference type="ARBA" id="ARBA00023015"/>
    </source>
</evidence>
<accession>A0ABV9ZW96</accession>
<dbReference type="InterPro" id="IPR050109">
    <property type="entry name" value="HTH-type_TetR-like_transc_reg"/>
</dbReference>
<dbReference type="InterPro" id="IPR001647">
    <property type="entry name" value="HTH_TetR"/>
</dbReference>
<feature type="domain" description="HTH tetR-type" evidence="5">
    <location>
        <begin position="10"/>
        <end position="70"/>
    </location>
</feature>
<sequence length="207" mass="21373">MTPTSAERGQETRARLLGAAARLVVEEGWGAVTTRKVASAAGLRPGLVHYHFDTVTDLLVEASLEASRQEIDKVIALLEQATEGPAGTPEALAALARYPSDASTAVLAGEMVLAATRNKKMRDGLAELTGRWRTAVAAWLRAHGNTADPEGTALVLGAAVDGLLLQRLIEPALAAVPLDGPLARLTGIACTTDTAGCADGPDGTDTT</sequence>
<dbReference type="PRINTS" id="PR00455">
    <property type="entry name" value="HTHTETR"/>
</dbReference>
<name>A0ABV9ZW96_9ACTN</name>
<dbReference type="SUPFAM" id="SSF46689">
    <property type="entry name" value="Homeodomain-like"/>
    <property type="match status" value="1"/>
</dbReference>
<reference evidence="7" key="1">
    <citation type="journal article" date="2019" name="Int. J. Syst. Evol. Microbiol.">
        <title>The Global Catalogue of Microorganisms (GCM) 10K type strain sequencing project: providing services to taxonomists for standard genome sequencing and annotation.</title>
        <authorList>
            <consortium name="The Broad Institute Genomics Platform"/>
            <consortium name="The Broad Institute Genome Sequencing Center for Infectious Disease"/>
            <person name="Wu L."/>
            <person name="Ma J."/>
        </authorList>
    </citation>
    <scope>NUCLEOTIDE SEQUENCE [LARGE SCALE GENOMIC DNA]</scope>
    <source>
        <strain evidence="7">CGMCC 4.1641</strain>
    </source>
</reference>
<evidence type="ECO:0000259" key="5">
    <source>
        <dbReference type="PROSITE" id="PS50977"/>
    </source>
</evidence>
<evidence type="ECO:0000256" key="2">
    <source>
        <dbReference type="ARBA" id="ARBA00023125"/>
    </source>
</evidence>
<dbReference type="InterPro" id="IPR036271">
    <property type="entry name" value="Tet_transcr_reg_TetR-rel_C_sf"/>
</dbReference>
<organism evidence="6 7">
    <name type="scientific">Streptomyces aureoversilis</name>
    <dbReference type="NCBI Taxonomy" id="67277"/>
    <lineage>
        <taxon>Bacteria</taxon>
        <taxon>Bacillati</taxon>
        <taxon>Actinomycetota</taxon>
        <taxon>Actinomycetes</taxon>
        <taxon>Kitasatosporales</taxon>
        <taxon>Streptomycetaceae</taxon>
        <taxon>Streptomyces</taxon>
    </lineage>
</organism>
<keyword evidence="2 4" id="KW-0238">DNA-binding</keyword>
<dbReference type="SUPFAM" id="SSF48498">
    <property type="entry name" value="Tetracyclin repressor-like, C-terminal domain"/>
    <property type="match status" value="1"/>
</dbReference>
<dbReference type="RefSeq" id="WP_382040825.1">
    <property type="nucleotide sequence ID" value="NZ_JBHSKJ010000006.1"/>
</dbReference>
<dbReference type="Gene3D" id="1.10.357.10">
    <property type="entry name" value="Tetracycline Repressor, domain 2"/>
    <property type="match status" value="1"/>
</dbReference>
<keyword evidence="7" id="KW-1185">Reference proteome</keyword>
<evidence type="ECO:0000313" key="6">
    <source>
        <dbReference type="EMBL" id="MFC5145673.1"/>
    </source>
</evidence>
<dbReference type="Proteomes" id="UP001596222">
    <property type="component" value="Unassembled WGS sequence"/>
</dbReference>
<evidence type="ECO:0000313" key="7">
    <source>
        <dbReference type="Proteomes" id="UP001596222"/>
    </source>
</evidence>
<dbReference type="EMBL" id="JBHSKJ010000006">
    <property type="protein sequence ID" value="MFC5145673.1"/>
    <property type="molecule type" value="Genomic_DNA"/>
</dbReference>
<evidence type="ECO:0000256" key="3">
    <source>
        <dbReference type="ARBA" id="ARBA00023163"/>
    </source>
</evidence>
<dbReference type="InterPro" id="IPR009057">
    <property type="entry name" value="Homeodomain-like_sf"/>
</dbReference>
<dbReference type="InterPro" id="IPR041583">
    <property type="entry name" value="TetR_C_31"/>
</dbReference>
<dbReference type="Pfam" id="PF17940">
    <property type="entry name" value="TetR_C_31"/>
    <property type="match status" value="1"/>
</dbReference>
<gene>
    <name evidence="6" type="ORF">ACFPP6_13485</name>
</gene>
<dbReference type="PROSITE" id="PS50977">
    <property type="entry name" value="HTH_TETR_2"/>
    <property type="match status" value="1"/>
</dbReference>
<dbReference type="PANTHER" id="PTHR30055">
    <property type="entry name" value="HTH-TYPE TRANSCRIPTIONAL REGULATOR RUTR"/>
    <property type="match status" value="1"/>
</dbReference>
<keyword evidence="3" id="KW-0804">Transcription</keyword>